<keyword evidence="5" id="KW-0472">Membrane</keyword>
<dbReference type="Pfam" id="PF25198">
    <property type="entry name" value="Spore_GerAC_N"/>
    <property type="match status" value="1"/>
</dbReference>
<evidence type="ECO:0000256" key="8">
    <source>
        <dbReference type="SAM" id="SignalP"/>
    </source>
</evidence>
<dbReference type="InterPro" id="IPR038501">
    <property type="entry name" value="Spore_GerAC_C_sf"/>
</dbReference>
<dbReference type="PANTHER" id="PTHR35789:SF1">
    <property type="entry name" value="SPORE GERMINATION PROTEIN B3"/>
    <property type="match status" value="1"/>
</dbReference>
<dbReference type="RefSeq" id="WP_122964380.1">
    <property type="nucleotide sequence ID" value="NZ_BJMH01000008.1"/>
</dbReference>
<dbReference type="Proteomes" id="UP000316882">
    <property type="component" value="Unassembled WGS sequence"/>
</dbReference>
<gene>
    <name evidence="11" type="ORF">BPA01_21050</name>
</gene>
<dbReference type="PANTHER" id="PTHR35789">
    <property type="entry name" value="SPORE GERMINATION PROTEIN B3"/>
    <property type="match status" value="1"/>
</dbReference>
<accession>A0A4Y3PIA8</accession>
<evidence type="ECO:0000256" key="1">
    <source>
        <dbReference type="ARBA" id="ARBA00004635"/>
    </source>
</evidence>
<dbReference type="Pfam" id="PF05504">
    <property type="entry name" value="Spore_GerAC"/>
    <property type="match status" value="1"/>
</dbReference>
<dbReference type="STRING" id="54914.AV540_23915"/>
<evidence type="ECO:0000259" key="9">
    <source>
        <dbReference type="Pfam" id="PF05504"/>
    </source>
</evidence>
<dbReference type="InterPro" id="IPR008844">
    <property type="entry name" value="Spore_GerAC-like"/>
</dbReference>
<evidence type="ECO:0000256" key="5">
    <source>
        <dbReference type="ARBA" id="ARBA00023136"/>
    </source>
</evidence>
<protein>
    <recommendedName>
        <fullName evidence="13">Ger(X)C family spore germination protein</fullName>
    </recommendedName>
</protein>
<sequence length="391" mass="44568">MKYARIACALLLLATTLLSGCWDQKSIQDLSYLSAFGVDFINDEYVLYAQSVDLSSVAKQETGSQPDSPPAAISIGRGKTLMSAFDNLQKNSQVPLFLGFVSSLVFHERILQKGIITTHDILNRYGLIRYTKWVFATREPVDKILGNHALTGFSPLTSLLHQPKDVYQQRSFIEPTQFYRFISNFWDPSNTVLLPNVTIYTHSWKENNHYTSRLSIDGVHALHRGNWKGYFPSRDLMGLRWMNKDTEFAGLIIRENNTPKATIRIKHVGLQIVPLTTGPIPRYKLKVHLLGFVRELMSPVSPAHIQKNSEEQVREQIRDTFLKGLKKGTDLYGLEKELFKKDYRAWRAYEKEHRTAPTADSIASIHIQVHLSDSGKMKMNSSKYPDPLGPE</sequence>
<feature type="domain" description="Spore germination protein N-terminal" evidence="10">
    <location>
        <begin position="23"/>
        <end position="199"/>
    </location>
</feature>
<evidence type="ECO:0008006" key="13">
    <source>
        <dbReference type="Google" id="ProtNLM"/>
    </source>
</evidence>
<keyword evidence="3" id="KW-0309">Germination</keyword>
<keyword evidence="6" id="KW-0564">Palmitate</keyword>
<organism evidence="11 12">
    <name type="scientific">Brevibacillus parabrevis</name>
    <dbReference type="NCBI Taxonomy" id="54914"/>
    <lineage>
        <taxon>Bacteria</taxon>
        <taxon>Bacillati</taxon>
        <taxon>Bacillota</taxon>
        <taxon>Bacilli</taxon>
        <taxon>Bacillales</taxon>
        <taxon>Paenibacillaceae</taxon>
        <taxon>Brevibacillus</taxon>
    </lineage>
</organism>
<evidence type="ECO:0000256" key="3">
    <source>
        <dbReference type="ARBA" id="ARBA00022544"/>
    </source>
</evidence>
<dbReference type="Gene3D" id="3.30.300.210">
    <property type="entry name" value="Nutrient germinant receptor protein C, domain 3"/>
    <property type="match status" value="1"/>
</dbReference>
<comment type="subcellular location">
    <subcellularLocation>
        <location evidence="1">Membrane</location>
        <topology evidence="1">Lipid-anchor</topology>
    </subcellularLocation>
</comment>
<dbReference type="GO" id="GO:0016020">
    <property type="term" value="C:membrane"/>
    <property type="evidence" value="ECO:0007669"/>
    <property type="project" value="UniProtKB-SubCell"/>
</dbReference>
<evidence type="ECO:0000313" key="12">
    <source>
        <dbReference type="Proteomes" id="UP000316882"/>
    </source>
</evidence>
<feature type="chain" id="PRO_5039137546" description="Ger(X)C family spore germination protein" evidence="8">
    <location>
        <begin position="20"/>
        <end position="391"/>
    </location>
</feature>
<proteinExistence type="inferred from homology"/>
<dbReference type="GeneID" id="87611373"/>
<comment type="similarity">
    <text evidence="2">Belongs to the GerABKC lipoprotein family.</text>
</comment>
<dbReference type="AlphaFoldDB" id="A0A4Y3PIA8"/>
<evidence type="ECO:0000256" key="6">
    <source>
        <dbReference type="ARBA" id="ARBA00023139"/>
    </source>
</evidence>
<keyword evidence="7" id="KW-0449">Lipoprotein</keyword>
<comment type="caution">
    <text evidence="11">The sequence shown here is derived from an EMBL/GenBank/DDBJ whole genome shotgun (WGS) entry which is preliminary data.</text>
</comment>
<keyword evidence="4 8" id="KW-0732">Signal</keyword>
<dbReference type="PROSITE" id="PS51257">
    <property type="entry name" value="PROKAR_LIPOPROTEIN"/>
    <property type="match status" value="1"/>
</dbReference>
<dbReference type="GO" id="GO:0009847">
    <property type="term" value="P:spore germination"/>
    <property type="evidence" value="ECO:0007669"/>
    <property type="project" value="InterPro"/>
</dbReference>
<evidence type="ECO:0000313" key="11">
    <source>
        <dbReference type="EMBL" id="GEB32525.1"/>
    </source>
</evidence>
<evidence type="ECO:0000256" key="7">
    <source>
        <dbReference type="ARBA" id="ARBA00023288"/>
    </source>
</evidence>
<reference evidence="11 12" key="1">
    <citation type="submission" date="2019-06" db="EMBL/GenBank/DDBJ databases">
        <title>Whole genome shotgun sequence of Brevibacillus parabrevis NBRC 12334.</title>
        <authorList>
            <person name="Hosoyama A."/>
            <person name="Uohara A."/>
            <person name="Ohji S."/>
            <person name="Ichikawa N."/>
        </authorList>
    </citation>
    <scope>NUCLEOTIDE SEQUENCE [LARGE SCALE GENOMIC DNA]</scope>
    <source>
        <strain evidence="11 12">NBRC 12334</strain>
    </source>
</reference>
<dbReference type="InterPro" id="IPR046953">
    <property type="entry name" value="Spore_GerAC-like_C"/>
</dbReference>
<evidence type="ECO:0000256" key="4">
    <source>
        <dbReference type="ARBA" id="ARBA00022729"/>
    </source>
</evidence>
<evidence type="ECO:0000256" key="2">
    <source>
        <dbReference type="ARBA" id="ARBA00007886"/>
    </source>
</evidence>
<feature type="domain" description="Spore germination GerAC-like C-terminal" evidence="9">
    <location>
        <begin position="218"/>
        <end position="375"/>
    </location>
</feature>
<dbReference type="NCBIfam" id="TIGR02887">
    <property type="entry name" value="spore_ger_x_C"/>
    <property type="match status" value="1"/>
</dbReference>
<evidence type="ECO:0000259" key="10">
    <source>
        <dbReference type="Pfam" id="PF25198"/>
    </source>
</evidence>
<keyword evidence="12" id="KW-1185">Reference proteome</keyword>
<dbReference type="EMBL" id="BJMH01000008">
    <property type="protein sequence ID" value="GEB32525.1"/>
    <property type="molecule type" value="Genomic_DNA"/>
</dbReference>
<feature type="signal peptide" evidence="8">
    <location>
        <begin position="1"/>
        <end position="19"/>
    </location>
</feature>
<dbReference type="InterPro" id="IPR057336">
    <property type="entry name" value="GerAC_N"/>
</dbReference>
<name>A0A4Y3PIA8_BREPA</name>